<evidence type="ECO:0000256" key="4">
    <source>
        <dbReference type="SAM" id="SignalP"/>
    </source>
</evidence>
<protein>
    <submittedName>
        <fullName evidence="5">Tetratricopeptide repeat protein</fullName>
    </submittedName>
</protein>
<dbReference type="InterPro" id="IPR019734">
    <property type="entry name" value="TPR_rpt"/>
</dbReference>
<accession>A0A5C7BCC9</accession>
<dbReference type="Pfam" id="PF13432">
    <property type="entry name" value="TPR_16"/>
    <property type="match status" value="2"/>
</dbReference>
<dbReference type="PROSITE" id="PS50293">
    <property type="entry name" value="TPR_REGION"/>
    <property type="match status" value="1"/>
</dbReference>
<proteinExistence type="predicted"/>
<dbReference type="InterPro" id="IPR051012">
    <property type="entry name" value="CellSynth/LPSAsmb/PSIAsmb"/>
</dbReference>
<dbReference type="SUPFAM" id="SSF48452">
    <property type="entry name" value="TPR-like"/>
    <property type="match status" value="1"/>
</dbReference>
<dbReference type="InterPro" id="IPR011990">
    <property type="entry name" value="TPR-like_helical_dom_sf"/>
</dbReference>
<reference evidence="5 6" key="1">
    <citation type="submission" date="2019-08" db="EMBL/GenBank/DDBJ databases">
        <title>Genome of Psychroserpens burtonensis ACAM 167.</title>
        <authorList>
            <person name="Bowman J.P."/>
        </authorList>
    </citation>
    <scope>NUCLEOTIDE SEQUENCE [LARGE SCALE GENOMIC DNA]</scope>
    <source>
        <strain evidence="5 6">ACAM 167</strain>
    </source>
</reference>
<sequence>MKKQFIVALALLVSTLSFAQKSELKTAGKAIKSGNFADAKSAIQSAESLIANADDKLKAKFYFLKGQALYANGAGSDTDMDQAIESFNMVQKVEGSSKGKYGSTIEDLKDQMLNNFLTKANAALQSKDYASSSAGFDKAYRMSPIDTTYLYYAASTAVTGQDYTASLRFYEELRDLKYKGVVMEFTAVNKETGVVETFDNGSLRDLSVRAGTHITAKDKETESKSAEIVKNIALIHISQGNDEKAIEAMKLARAQNPDDLGLLISEANVQLKMGNKDRFKELMEEATLKDPENAELRYNLGVIAAEAGQKEDAMTYYEKAIALDPSYTDAYNNIAVLILSEEGSIVEEMNSLGNSSKDNKRYDELRVKRTEILESAIPYLETTLKLKPNDVQAVQTLMNIYRGSGQTDKYKEMKAKLETLQAGN</sequence>
<dbReference type="SMART" id="SM00028">
    <property type="entry name" value="TPR"/>
    <property type="match status" value="3"/>
</dbReference>
<dbReference type="OrthoDB" id="1149028at2"/>
<dbReference type="PROSITE" id="PS50005">
    <property type="entry name" value="TPR"/>
    <property type="match status" value="2"/>
</dbReference>
<dbReference type="STRING" id="1123037.GCA_000425305_00541"/>
<evidence type="ECO:0000313" key="6">
    <source>
        <dbReference type="Proteomes" id="UP000321938"/>
    </source>
</evidence>
<dbReference type="RefSeq" id="WP_147230890.1">
    <property type="nucleotide sequence ID" value="NZ_VOSB01000002.1"/>
</dbReference>
<dbReference type="Proteomes" id="UP000321938">
    <property type="component" value="Unassembled WGS sequence"/>
</dbReference>
<name>A0A5C7BCC9_9FLAO</name>
<dbReference type="AlphaFoldDB" id="A0A5C7BCC9"/>
<keyword evidence="4" id="KW-0732">Signal</keyword>
<organism evidence="5 6">
    <name type="scientific">Psychroserpens burtonensis</name>
    <dbReference type="NCBI Taxonomy" id="49278"/>
    <lineage>
        <taxon>Bacteria</taxon>
        <taxon>Pseudomonadati</taxon>
        <taxon>Bacteroidota</taxon>
        <taxon>Flavobacteriia</taxon>
        <taxon>Flavobacteriales</taxon>
        <taxon>Flavobacteriaceae</taxon>
        <taxon>Psychroserpens</taxon>
    </lineage>
</organism>
<evidence type="ECO:0000256" key="1">
    <source>
        <dbReference type="ARBA" id="ARBA00022737"/>
    </source>
</evidence>
<dbReference type="EMBL" id="VOSB01000002">
    <property type="protein sequence ID" value="TXE19960.1"/>
    <property type="molecule type" value="Genomic_DNA"/>
</dbReference>
<dbReference type="Gene3D" id="1.25.40.10">
    <property type="entry name" value="Tetratricopeptide repeat domain"/>
    <property type="match status" value="2"/>
</dbReference>
<gene>
    <name evidence="5" type="ORF">ES692_01500</name>
</gene>
<dbReference type="PANTHER" id="PTHR45586:SF1">
    <property type="entry name" value="LIPOPOLYSACCHARIDE ASSEMBLY PROTEIN B"/>
    <property type="match status" value="1"/>
</dbReference>
<keyword evidence="6" id="KW-1185">Reference proteome</keyword>
<feature type="repeat" description="TPR" evidence="3">
    <location>
        <begin position="226"/>
        <end position="259"/>
    </location>
</feature>
<comment type="caution">
    <text evidence="5">The sequence shown here is derived from an EMBL/GenBank/DDBJ whole genome shotgun (WGS) entry which is preliminary data.</text>
</comment>
<dbReference type="PANTHER" id="PTHR45586">
    <property type="entry name" value="TPR REPEAT-CONTAINING PROTEIN PA4667"/>
    <property type="match status" value="1"/>
</dbReference>
<evidence type="ECO:0000256" key="2">
    <source>
        <dbReference type="ARBA" id="ARBA00022803"/>
    </source>
</evidence>
<keyword evidence="2 3" id="KW-0802">TPR repeat</keyword>
<evidence type="ECO:0000256" key="3">
    <source>
        <dbReference type="PROSITE-ProRule" id="PRU00339"/>
    </source>
</evidence>
<evidence type="ECO:0000313" key="5">
    <source>
        <dbReference type="EMBL" id="TXE19960.1"/>
    </source>
</evidence>
<feature type="repeat" description="TPR" evidence="3">
    <location>
        <begin position="294"/>
        <end position="327"/>
    </location>
</feature>
<feature type="chain" id="PRO_5023099380" evidence="4">
    <location>
        <begin position="20"/>
        <end position="424"/>
    </location>
</feature>
<keyword evidence="1" id="KW-0677">Repeat</keyword>
<feature type="signal peptide" evidence="4">
    <location>
        <begin position="1"/>
        <end position="19"/>
    </location>
</feature>